<dbReference type="AlphaFoldDB" id="A0A9W7CM46"/>
<accession>A0A9W7CM46</accession>
<dbReference type="OrthoDB" id="10400064at2759"/>
<evidence type="ECO:0000313" key="1">
    <source>
        <dbReference type="EMBL" id="GMI07139.1"/>
    </source>
</evidence>
<dbReference type="EMBL" id="BRXW01000109">
    <property type="protein sequence ID" value="GMI07139.1"/>
    <property type="molecule type" value="Genomic_DNA"/>
</dbReference>
<organism evidence="1 2">
    <name type="scientific">Triparma laevis f. longispina</name>
    <dbReference type="NCBI Taxonomy" id="1714387"/>
    <lineage>
        <taxon>Eukaryota</taxon>
        <taxon>Sar</taxon>
        <taxon>Stramenopiles</taxon>
        <taxon>Ochrophyta</taxon>
        <taxon>Bolidophyceae</taxon>
        <taxon>Parmales</taxon>
        <taxon>Triparmaceae</taxon>
        <taxon>Triparma</taxon>
    </lineage>
</organism>
<protein>
    <submittedName>
        <fullName evidence="1">Uncharacterized protein</fullName>
    </submittedName>
</protein>
<proteinExistence type="predicted"/>
<reference evidence="2" key="1">
    <citation type="journal article" date="2023" name="Commun. Biol.">
        <title>Genome analysis of Parmales, the sister group of diatoms, reveals the evolutionary specialization of diatoms from phago-mixotrophs to photoautotrophs.</title>
        <authorList>
            <person name="Ban H."/>
            <person name="Sato S."/>
            <person name="Yoshikawa S."/>
            <person name="Yamada K."/>
            <person name="Nakamura Y."/>
            <person name="Ichinomiya M."/>
            <person name="Sato N."/>
            <person name="Blanc-Mathieu R."/>
            <person name="Endo H."/>
            <person name="Kuwata A."/>
            <person name="Ogata H."/>
        </authorList>
    </citation>
    <scope>NUCLEOTIDE SEQUENCE [LARGE SCALE GENOMIC DNA]</scope>
    <source>
        <strain evidence="2">NIES 3700</strain>
    </source>
</reference>
<gene>
    <name evidence="1" type="ORF">TrLO_g11028</name>
</gene>
<sequence>MLGSGLVDDRFPSGLFLGGYLNFEEVFKLRLVNKIFHVVIADSAFSDSLPDWARICSFLNDVNGIDPESNSMKAGTPPTTTYSLQTLTLARLMVKPRCPPTTKPLLSSSSKSNALPTSASYSVTRKRCRMGVHVLRSS</sequence>
<name>A0A9W7CM46_9STRA</name>
<comment type="caution">
    <text evidence="1">The sequence shown here is derived from an EMBL/GenBank/DDBJ whole genome shotgun (WGS) entry which is preliminary data.</text>
</comment>
<evidence type="ECO:0000313" key="2">
    <source>
        <dbReference type="Proteomes" id="UP001165122"/>
    </source>
</evidence>
<dbReference type="Proteomes" id="UP001165122">
    <property type="component" value="Unassembled WGS sequence"/>
</dbReference>
<keyword evidence="2" id="KW-1185">Reference proteome</keyword>